<evidence type="ECO:0000313" key="1">
    <source>
        <dbReference type="EMBL" id="TFK46053.1"/>
    </source>
</evidence>
<keyword evidence="2" id="KW-1185">Reference proteome</keyword>
<dbReference type="AlphaFoldDB" id="A0A5C3MMR9"/>
<protein>
    <submittedName>
        <fullName evidence="1">Uncharacterized protein</fullName>
    </submittedName>
</protein>
<dbReference type="Proteomes" id="UP000305948">
    <property type="component" value="Unassembled WGS sequence"/>
</dbReference>
<accession>A0A5C3MMR9</accession>
<gene>
    <name evidence="1" type="ORF">OE88DRAFT_1648787</name>
</gene>
<name>A0A5C3MMR9_9AGAM</name>
<proteinExistence type="predicted"/>
<sequence>MTGRACSYSGSSYAISLYYYIIHRIILIRLWVDLGVRETGFFSYPSSGCEQGRSADSIRRPDADEVYGCISENQDDHYEDTRTYRRLTRTMRVFNRDRLAEFPRALPRISAWWSFALAWEGTMSSIPTFLLRSNVFRFCLAI</sequence>
<evidence type="ECO:0000313" key="2">
    <source>
        <dbReference type="Proteomes" id="UP000305948"/>
    </source>
</evidence>
<reference evidence="1 2" key="1">
    <citation type="journal article" date="2019" name="Nat. Ecol. Evol.">
        <title>Megaphylogeny resolves global patterns of mushroom evolution.</title>
        <authorList>
            <person name="Varga T."/>
            <person name="Krizsan K."/>
            <person name="Foldi C."/>
            <person name="Dima B."/>
            <person name="Sanchez-Garcia M."/>
            <person name="Sanchez-Ramirez S."/>
            <person name="Szollosi G.J."/>
            <person name="Szarkandi J.G."/>
            <person name="Papp V."/>
            <person name="Albert L."/>
            <person name="Andreopoulos W."/>
            <person name="Angelini C."/>
            <person name="Antonin V."/>
            <person name="Barry K.W."/>
            <person name="Bougher N.L."/>
            <person name="Buchanan P."/>
            <person name="Buyck B."/>
            <person name="Bense V."/>
            <person name="Catcheside P."/>
            <person name="Chovatia M."/>
            <person name="Cooper J."/>
            <person name="Damon W."/>
            <person name="Desjardin D."/>
            <person name="Finy P."/>
            <person name="Geml J."/>
            <person name="Haridas S."/>
            <person name="Hughes K."/>
            <person name="Justo A."/>
            <person name="Karasinski D."/>
            <person name="Kautmanova I."/>
            <person name="Kiss B."/>
            <person name="Kocsube S."/>
            <person name="Kotiranta H."/>
            <person name="LaButti K.M."/>
            <person name="Lechner B.E."/>
            <person name="Liimatainen K."/>
            <person name="Lipzen A."/>
            <person name="Lukacs Z."/>
            <person name="Mihaltcheva S."/>
            <person name="Morgado L.N."/>
            <person name="Niskanen T."/>
            <person name="Noordeloos M.E."/>
            <person name="Ohm R.A."/>
            <person name="Ortiz-Santana B."/>
            <person name="Ovrebo C."/>
            <person name="Racz N."/>
            <person name="Riley R."/>
            <person name="Savchenko A."/>
            <person name="Shiryaev A."/>
            <person name="Soop K."/>
            <person name="Spirin V."/>
            <person name="Szebenyi C."/>
            <person name="Tomsovsky M."/>
            <person name="Tulloss R.E."/>
            <person name="Uehling J."/>
            <person name="Grigoriev I.V."/>
            <person name="Vagvolgyi C."/>
            <person name="Papp T."/>
            <person name="Martin F.M."/>
            <person name="Miettinen O."/>
            <person name="Hibbett D.S."/>
            <person name="Nagy L.G."/>
        </authorList>
    </citation>
    <scope>NUCLEOTIDE SEQUENCE [LARGE SCALE GENOMIC DNA]</scope>
    <source>
        <strain evidence="1 2">OMC1185</strain>
    </source>
</reference>
<dbReference type="EMBL" id="ML213533">
    <property type="protein sequence ID" value="TFK46053.1"/>
    <property type="molecule type" value="Genomic_DNA"/>
</dbReference>
<organism evidence="1 2">
    <name type="scientific">Heliocybe sulcata</name>
    <dbReference type="NCBI Taxonomy" id="5364"/>
    <lineage>
        <taxon>Eukaryota</taxon>
        <taxon>Fungi</taxon>
        <taxon>Dikarya</taxon>
        <taxon>Basidiomycota</taxon>
        <taxon>Agaricomycotina</taxon>
        <taxon>Agaricomycetes</taxon>
        <taxon>Gloeophyllales</taxon>
        <taxon>Gloeophyllaceae</taxon>
        <taxon>Heliocybe</taxon>
    </lineage>
</organism>